<dbReference type="InterPro" id="IPR025711">
    <property type="entry name" value="PepSY"/>
</dbReference>
<dbReference type="Gene3D" id="3.10.450.40">
    <property type="match status" value="1"/>
</dbReference>
<comment type="caution">
    <text evidence="2">The sequence shown here is derived from an EMBL/GenBank/DDBJ whole genome shotgun (WGS) entry which is preliminary data.</text>
</comment>
<protein>
    <recommendedName>
        <fullName evidence="1">PepSY domain-containing protein</fullName>
    </recommendedName>
</protein>
<dbReference type="EMBL" id="AQQV01000002">
    <property type="protein sequence ID" value="ORE87412.1"/>
    <property type="molecule type" value="Genomic_DNA"/>
</dbReference>
<dbReference type="Proteomes" id="UP000192342">
    <property type="component" value="Unassembled WGS sequence"/>
</dbReference>
<dbReference type="RefSeq" id="WP_158523157.1">
    <property type="nucleotide sequence ID" value="NZ_AQQV01000002.1"/>
</dbReference>
<evidence type="ECO:0000313" key="3">
    <source>
        <dbReference type="Proteomes" id="UP000192342"/>
    </source>
</evidence>
<name>A0A1Y1SFW5_9GAMM</name>
<organism evidence="2 3">
    <name type="scientific">Oceanococcus atlanticus</name>
    <dbReference type="NCBI Taxonomy" id="1317117"/>
    <lineage>
        <taxon>Bacteria</taxon>
        <taxon>Pseudomonadati</taxon>
        <taxon>Pseudomonadota</taxon>
        <taxon>Gammaproteobacteria</taxon>
        <taxon>Chromatiales</taxon>
        <taxon>Oceanococcaceae</taxon>
        <taxon>Oceanococcus</taxon>
    </lineage>
</organism>
<feature type="domain" description="PepSY" evidence="1">
    <location>
        <begin position="50"/>
        <end position="94"/>
    </location>
</feature>
<keyword evidence="3" id="KW-1185">Reference proteome</keyword>
<accession>A0A1Y1SFW5</accession>
<dbReference type="AlphaFoldDB" id="A0A1Y1SFW5"/>
<sequence>MRSGLTIAVLAALALGASAVRGDDVDHEDLRRAVERNELVSLRSLFDWIEARYEGRIIEVEIDDDDDMLIYEVEMLTPKGNKIEFEFNARSGALMSLSGRGLSDTRDRE</sequence>
<dbReference type="Pfam" id="PF03413">
    <property type="entry name" value="PepSY"/>
    <property type="match status" value="1"/>
</dbReference>
<reference evidence="2 3" key="1">
    <citation type="submission" date="2013-04" db="EMBL/GenBank/DDBJ databases">
        <title>Oceanococcus atlanticus 22II-S10r2 Genome Sequencing.</title>
        <authorList>
            <person name="Lai Q."/>
            <person name="Li G."/>
            <person name="Shao Z."/>
        </authorList>
    </citation>
    <scope>NUCLEOTIDE SEQUENCE [LARGE SCALE GENOMIC DNA]</scope>
    <source>
        <strain evidence="2 3">22II-S10r2</strain>
    </source>
</reference>
<gene>
    <name evidence="2" type="ORF">ATO7_10232</name>
</gene>
<proteinExistence type="predicted"/>
<dbReference type="OrthoDB" id="6975080at2"/>
<evidence type="ECO:0000259" key="1">
    <source>
        <dbReference type="Pfam" id="PF03413"/>
    </source>
</evidence>
<dbReference type="STRING" id="1317117.ATO7_10232"/>
<evidence type="ECO:0000313" key="2">
    <source>
        <dbReference type="EMBL" id="ORE87412.1"/>
    </source>
</evidence>